<dbReference type="RefSeq" id="WP_010654517.1">
    <property type="nucleotide sequence ID" value="NZ_JAPHOO010000001.1"/>
</dbReference>
<dbReference type="Pfam" id="PF22752">
    <property type="entry name" value="DUF488-N3i"/>
    <property type="match status" value="1"/>
</dbReference>
<dbReference type="AlphaFoldDB" id="A0A377GD25"/>
<dbReference type="InterPro" id="IPR052552">
    <property type="entry name" value="YeaO-like"/>
</dbReference>
<protein>
    <submittedName>
        <fullName evidence="1">Uncharacterized conserved protein</fullName>
    </submittedName>
</protein>
<dbReference type="PANTHER" id="PTHR36849">
    <property type="entry name" value="CYTOPLASMIC PROTEIN-RELATED"/>
    <property type="match status" value="1"/>
</dbReference>
<gene>
    <name evidence="1" type="ORF">NCTC11370_02497</name>
</gene>
<keyword evidence="2" id="KW-1185">Reference proteome</keyword>
<dbReference type="STRING" id="1094715.GCA_000236165_02341"/>
<dbReference type="PANTHER" id="PTHR36849:SF1">
    <property type="entry name" value="CYTOPLASMIC PROTEIN"/>
    <property type="match status" value="1"/>
</dbReference>
<name>A0A377GD25_9GAMM</name>
<proteinExistence type="predicted"/>
<sequence length="118" mass="14075">MHEIKLKRIYEHPESSDGFRILVDKLWPRGMKKEAAAVDLWLKDIAPSNELRSWFNHESAKWEEFEKRYRKELGDKEEPLHAIITKAQHHTVTLLYSARDEQHNNAVALLNFIKERKK</sequence>
<evidence type="ECO:0000313" key="2">
    <source>
        <dbReference type="Proteomes" id="UP000254554"/>
    </source>
</evidence>
<evidence type="ECO:0000313" key="1">
    <source>
        <dbReference type="EMBL" id="STO22410.1"/>
    </source>
</evidence>
<dbReference type="EMBL" id="UGGT01000001">
    <property type="protein sequence ID" value="STO22410.1"/>
    <property type="molecule type" value="Genomic_DNA"/>
</dbReference>
<accession>A0A377GD25</accession>
<organism evidence="1 2">
    <name type="scientific">Fluoribacter dumoffii</name>
    <dbReference type="NCBI Taxonomy" id="463"/>
    <lineage>
        <taxon>Bacteria</taxon>
        <taxon>Pseudomonadati</taxon>
        <taxon>Pseudomonadota</taxon>
        <taxon>Gammaproteobacteria</taxon>
        <taxon>Legionellales</taxon>
        <taxon>Legionellaceae</taxon>
        <taxon>Fluoribacter</taxon>
    </lineage>
</organism>
<dbReference type="Proteomes" id="UP000254554">
    <property type="component" value="Unassembled WGS sequence"/>
</dbReference>
<dbReference type="GeneID" id="93293262"/>
<dbReference type="OrthoDB" id="9790745at2"/>
<reference evidence="1 2" key="1">
    <citation type="submission" date="2018-06" db="EMBL/GenBank/DDBJ databases">
        <authorList>
            <consortium name="Pathogen Informatics"/>
            <person name="Doyle S."/>
        </authorList>
    </citation>
    <scope>NUCLEOTIDE SEQUENCE [LARGE SCALE GENOMIC DNA]</scope>
    <source>
        <strain evidence="1 2">NCTC11370</strain>
    </source>
</reference>